<protein>
    <submittedName>
        <fullName evidence="8">CFC1 protein</fullName>
    </submittedName>
</protein>
<evidence type="ECO:0000256" key="6">
    <source>
        <dbReference type="SAM" id="SignalP"/>
    </source>
</evidence>
<evidence type="ECO:0000259" key="7">
    <source>
        <dbReference type="PROSITE" id="PS00022"/>
    </source>
</evidence>
<proteinExistence type="inferred from homology"/>
<name>A0A8J9YYC3_BRALA</name>
<dbReference type="OrthoDB" id="9893603at2759"/>
<keyword evidence="3" id="KW-1015">Disulfide bond</keyword>
<keyword evidence="6" id="KW-0732">Signal</keyword>
<comment type="similarity">
    <text evidence="1">Belongs to the EGF-CFC (Cripto-1/FRL1/Cryptic) family.</text>
</comment>
<dbReference type="Pfam" id="PF09443">
    <property type="entry name" value="CFC"/>
    <property type="match status" value="1"/>
</dbReference>
<feature type="domain" description="EGF-like" evidence="7">
    <location>
        <begin position="84"/>
        <end position="95"/>
    </location>
</feature>
<dbReference type="InterPro" id="IPR000742">
    <property type="entry name" value="EGF"/>
</dbReference>
<evidence type="ECO:0000313" key="9">
    <source>
        <dbReference type="Proteomes" id="UP000838412"/>
    </source>
</evidence>
<dbReference type="Gene3D" id="2.10.25.10">
    <property type="entry name" value="Laminin"/>
    <property type="match status" value="1"/>
</dbReference>
<evidence type="ECO:0000256" key="1">
    <source>
        <dbReference type="ARBA" id="ARBA00007384"/>
    </source>
</evidence>
<dbReference type="GO" id="GO:0007165">
    <property type="term" value="P:signal transduction"/>
    <property type="evidence" value="ECO:0007669"/>
    <property type="project" value="UniProtKB-ARBA"/>
</dbReference>
<keyword evidence="2" id="KW-0245">EGF-like domain</keyword>
<evidence type="ECO:0000256" key="3">
    <source>
        <dbReference type="ARBA" id="ARBA00023157"/>
    </source>
</evidence>
<feature type="chain" id="PRO_5035448727" evidence="6">
    <location>
        <begin position="17"/>
        <end position="199"/>
    </location>
</feature>
<dbReference type="PROSITE" id="PS00022">
    <property type="entry name" value="EGF_1"/>
    <property type="match status" value="1"/>
</dbReference>
<organism evidence="8 9">
    <name type="scientific">Branchiostoma lanceolatum</name>
    <name type="common">Common lancelet</name>
    <name type="synonym">Amphioxus lanceolatum</name>
    <dbReference type="NCBI Taxonomy" id="7740"/>
    <lineage>
        <taxon>Eukaryota</taxon>
        <taxon>Metazoa</taxon>
        <taxon>Chordata</taxon>
        <taxon>Cephalochordata</taxon>
        <taxon>Leptocardii</taxon>
        <taxon>Amphioxiformes</taxon>
        <taxon>Branchiostomatidae</taxon>
        <taxon>Branchiostoma</taxon>
    </lineage>
</organism>
<evidence type="ECO:0000313" key="8">
    <source>
        <dbReference type="EMBL" id="CAH1244088.1"/>
    </source>
</evidence>
<keyword evidence="4" id="KW-0325">Glycoprotein</keyword>
<evidence type="ECO:0000256" key="4">
    <source>
        <dbReference type="ARBA" id="ARBA00023180"/>
    </source>
</evidence>
<dbReference type="EMBL" id="OV696698">
    <property type="protein sequence ID" value="CAH1244088.1"/>
    <property type="molecule type" value="Genomic_DNA"/>
</dbReference>
<accession>A0A8J9YYC3</accession>
<gene>
    <name evidence="8" type="primary">CFC1</name>
    <name evidence="8" type="ORF">BLAG_LOCUS6822</name>
</gene>
<keyword evidence="9" id="KW-1185">Reference proteome</keyword>
<dbReference type="AlphaFoldDB" id="A0A8J9YYC3"/>
<evidence type="ECO:0000256" key="5">
    <source>
        <dbReference type="SAM" id="MobiDB-lite"/>
    </source>
</evidence>
<feature type="signal peptide" evidence="6">
    <location>
        <begin position="1"/>
        <end position="16"/>
    </location>
</feature>
<dbReference type="Proteomes" id="UP000838412">
    <property type="component" value="Chromosome 13"/>
</dbReference>
<dbReference type="InterPro" id="IPR019011">
    <property type="entry name" value="Cryptic/Cripto_CFC-dom"/>
</dbReference>
<reference evidence="8" key="1">
    <citation type="submission" date="2022-01" db="EMBL/GenBank/DDBJ databases">
        <authorList>
            <person name="Braso-Vives M."/>
        </authorList>
    </citation>
    <scope>NUCLEOTIDE SEQUENCE</scope>
</reference>
<dbReference type="SUPFAM" id="SSF57196">
    <property type="entry name" value="EGF/Laminin"/>
    <property type="match status" value="2"/>
</dbReference>
<evidence type="ECO:0000256" key="2">
    <source>
        <dbReference type="ARBA" id="ARBA00022536"/>
    </source>
</evidence>
<sequence length="199" mass="22117">MKTLLLLSLLLALAVASRSSQRIEDESVQENARRRSHPRGVLNQPSHLIRAQRQVTLQEHIMKTANHSDDCCENGGTCILGSFCMCPGNFTGRYCEQRAVTLPCGDVPHNDWMFQGCSLCRCGNGTFLCIEHMRPDCESERDVVNVVNSQDNLNTLSVMDLFDQSRNSSSSARGLHELEVTLLVSLLATITMATVVKYD</sequence>
<feature type="region of interest" description="Disordered" evidence="5">
    <location>
        <begin position="24"/>
        <end position="43"/>
    </location>
</feature>